<dbReference type="SUPFAM" id="SSF47459">
    <property type="entry name" value="HLH, helix-loop-helix DNA-binding domain"/>
    <property type="match status" value="1"/>
</dbReference>
<keyword evidence="5" id="KW-0539">Nucleus</keyword>
<dbReference type="PANTHER" id="PTHR12565:SF184">
    <property type="entry name" value="BHLH TRANSCRIPTION FACTOR"/>
    <property type="match status" value="1"/>
</dbReference>
<keyword evidence="7" id="KW-0812">Transmembrane</keyword>
<dbReference type="InterPro" id="IPR036638">
    <property type="entry name" value="HLH_DNA-bd_sf"/>
</dbReference>
<evidence type="ECO:0000259" key="8">
    <source>
        <dbReference type="PROSITE" id="PS50888"/>
    </source>
</evidence>
<dbReference type="Proteomes" id="UP000829196">
    <property type="component" value="Unassembled WGS sequence"/>
</dbReference>
<evidence type="ECO:0000256" key="1">
    <source>
        <dbReference type="ARBA" id="ARBA00004123"/>
    </source>
</evidence>
<evidence type="ECO:0000256" key="4">
    <source>
        <dbReference type="ARBA" id="ARBA00023163"/>
    </source>
</evidence>
<comment type="caution">
    <text evidence="9">The sequence shown here is derived from an EMBL/GenBank/DDBJ whole genome shotgun (WGS) entry which is preliminary data.</text>
</comment>
<feature type="domain" description="BHLH" evidence="8">
    <location>
        <begin position="163"/>
        <end position="213"/>
    </location>
</feature>
<dbReference type="PROSITE" id="PS50888">
    <property type="entry name" value="BHLH"/>
    <property type="match status" value="1"/>
</dbReference>
<keyword evidence="3" id="KW-0805">Transcription regulation</keyword>
<dbReference type="FunFam" id="4.10.280.10:FF:000002">
    <property type="entry name" value="Basic helix-loop-helix transcription factor"/>
    <property type="match status" value="1"/>
</dbReference>
<dbReference type="GO" id="GO:0046983">
    <property type="term" value="F:protein dimerization activity"/>
    <property type="evidence" value="ECO:0007669"/>
    <property type="project" value="InterPro"/>
</dbReference>
<feature type="compositionally biased region" description="Low complexity" evidence="6">
    <location>
        <begin position="88"/>
        <end position="103"/>
    </location>
</feature>
<proteinExistence type="inferred from homology"/>
<organism evidence="9 10">
    <name type="scientific">Dendrobium nobile</name>
    <name type="common">Orchid</name>
    <dbReference type="NCBI Taxonomy" id="94219"/>
    <lineage>
        <taxon>Eukaryota</taxon>
        <taxon>Viridiplantae</taxon>
        <taxon>Streptophyta</taxon>
        <taxon>Embryophyta</taxon>
        <taxon>Tracheophyta</taxon>
        <taxon>Spermatophyta</taxon>
        <taxon>Magnoliopsida</taxon>
        <taxon>Liliopsida</taxon>
        <taxon>Asparagales</taxon>
        <taxon>Orchidaceae</taxon>
        <taxon>Epidendroideae</taxon>
        <taxon>Malaxideae</taxon>
        <taxon>Dendrobiinae</taxon>
        <taxon>Dendrobium</taxon>
    </lineage>
</organism>
<dbReference type="EMBL" id="JAGYWB010000005">
    <property type="protein sequence ID" value="KAI0522718.1"/>
    <property type="molecule type" value="Genomic_DNA"/>
</dbReference>
<dbReference type="InterPro" id="IPR024097">
    <property type="entry name" value="bHLH_ZIP_TF"/>
</dbReference>
<protein>
    <recommendedName>
        <fullName evidence="8">BHLH domain-containing protein</fullName>
    </recommendedName>
</protein>
<dbReference type="SMART" id="SM00353">
    <property type="entry name" value="HLH"/>
    <property type="match status" value="1"/>
</dbReference>
<feature type="region of interest" description="Disordered" evidence="6">
    <location>
        <begin position="88"/>
        <end position="148"/>
    </location>
</feature>
<keyword evidence="7" id="KW-0472">Membrane</keyword>
<feature type="compositionally biased region" description="Polar residues" evidence="6">
    <location>
        <begin position="118"/>
        <end position="127"/>
    </location>
</feature>
<comment type="similarity">
    <text evidence="2">Belongs to the bHLH protein family.</text>
</comment>
<reference evidence="9" key="1">
    <citation type="journal article" date="2022" name="Front. Genet.">
        <title>Chromosome-Scale Assembly of the Dendrobium nobile Genome Provides Insights Into the Molecular Mechanism of the Biosynthesis of the Medicinal Active Ingredient of Dendrobium.</title>
        <authorList>
            <person name="Xu Q."/>
            <person name="Niu S.-C."/>
            <person name="Li K.-L."/>
            <person name="Zheng P.-J."/>
            <person name="Zhang X.-J."/>
            <person name="Jia Y."/>
            <person name="Liu Y."/>
            <person name="Niu Y.-X."/>
            <person name="Yu L.-H."/>
            <person name="Chen D.-F."/>
            <person name="Zhang G.-Q."/>
        </authorList>
    </citation>
    <scope>NUCLEOTIDE SEQUENCE</scope>
    <source>
        <tissue evidence="9">Leaf</tissue>
    </source>
</reference>
<dbReference type="GO" id="GO:0005634">
    <property type="term" value="C:nucleus"/>
    <property type="evidence" value="ECO:0007669"/>
    <property type="project" value="UniProtKB-SubCell"/>
</dbReference>
<name>A0A8T3BY93_DENNO</name>
<feature type="compositionally biased region" description="Basic residues" evidence="6">
    <location>
        <begin position="128"/>
        <end position="137"/>
    </location>
</feature>
<evidence type="ECO:0000256" key="2">
    <source>
        <dbReference type="ARBA" id="ARBA00005510"/>
    </source>
</evidence>
<dbReference type="PANTHER" id="PTHR12565">
    <property type="entry name" value="STEROL REGULATORY ELEMENT-BINDING PROTEIN"/>
    <property type="match status" value="1"/>
</dbReference>
<dbReference type="AlphaFoldDB" id="A0A8T3BY93"/>
<evidence type="ECO:0000256" key="3">
    <source>
        <dbReference type="ARBA" id="ARBA00023015"/>
    </source>
</evidence>
<evidence type="ECO:0000313" key="10">
    <source>
        <dbReference type="Proteomes" id="UP000829196"/>
    </source>
</evidence>
<sequence length="324" mass="36579">MAAFVEASPATACYCTLALEISILLLSFFVSNLLQMEMFSNDQSQLFFIDSVYLPDSPSYTPFNFHGEPEDLSNEFCFSSYDHRQESILPSSPSSLTETFSSSKVNSEESHRKKRTRNNGNCLTTAHSKNKSKRTKKSNFEKMEMEEKKPPAEYIHVRARRGQATDSHSLAERARRERISKRMKILQDLVPGCEKVTGKALVLDQIINYVESLQNQVEFLSMKLASVDPALYELGLNFDDFTSTKENLDSNDPQLLSSNVHSSQYQSTGDNIAVMVSSSSTALYGQRPAQFPQDSESFYMQVGGQTESLDHHVDPYSIFSFQQN</sequence>
<feature type="transmembrane region" description="Helical" evidence="7">
    <location>
        <begin position="12"/>
        <end position="34"/>
    </location>
</feature>
<dbReference type="InterPro" id="IPR011598">
    <property type="entry name" value="bHLH_dom"/>
</dbReference>
<dbReference type="Pfam" id="PF00010">
    <property type="entry name" value="HLH"/>
    <property type="match status" value="1"/>
</dbReference>
<evidence type="ECO:0000256" key="6">
    <source>
        <dbReference type="SAM" id="MobiDB-lite"/>
    </source>
</evidence>
<dbReference type="CDD" id="cd18919">
    <property type="entry name" value="bHLH_AtBPE_like"/>
    <property type="match status" value="1"/>
</dbReference>
<keyword evidence="7" id="KW-1133">Transmembrane helix</keyword>
<keyword evidence="10" id="KW-1185">Reference proteome</keyword>
<comment type="subcellular location">
    <subcellularLocation>
        <location evidence="1">Nucleus</location>
    </subcellularLocation>
</comment>
<evidence type="ECO:0000256" key="7">
    <source>
        <dbReference type="SAM" id="Phobius"/>
    </source>
</evidence>
<dbReference type="OrthoDB" id="1928604at2759"/>
<accession>A0A8T3BY93</accession>
<dbReference type="GO" id="GO:0003700">
    <property type="term" value="F:DNA-binding transcription factor activity"/>
    <property type="evidence" value="ECO:0007669"/>
    <property type="project" value="TreeGrafter"/>
</dbReference>
<evidence type="ECO:0000313" key="9">
    <source>
        <dbReference type="EMBL" id="KAI0522718.1"/>
    </source>
</evidence>
<gene>
    <name evidence="9" type="ORF">KFK09_005103</name>
</gene>
<feature type="compositionally biased region" description="Basic and acidic residues" evidence="6">
    <location>
        <begin position="138"/>
        <end position="148"/>
    </location>
</feature>
<dbReference type="SMR" id="A0A8T3BY93"/>
<evidence type="ECO:0000256" key="5">
    <source>
        <dbReference type="ARBA" id="ARBA00023242"/>
    </source>
</evidence>
<dbReference type="Gene3D" id="4.10.280.10">
    <property type="entry name" value="Helix-loop-helix DNA-binding domain"/>
    <property type="match status" value="1"/>
</dbReference>
<keyword evidence="4" id="KW-0804">Transcription</keyword>